<dbReference type="InterPro" id="IPR045361">
    <property type="entry name" value="CIS_tube_prot_N"/>
</dbReference>
<reference evidence="2 3" key="1">
    <citation type="submission" date="2019-01" db="EMBL/GenBank/DDBJ databases">
        <authorList>
            <person name="Brito A."/>
        </authorList>
    </citation>
    <scope>NUCLEOTIDE SEQUENCE [LARGE SCALE GENOMIC DNA]</scope>
    <source>
        <strain evidence="2">1</strain>
    </source>
</reference>
<organism evidence="2 3">
    <name type="scientific">Hyella patelloides LEGE 07179</name>
    <dbReference type="NCBI Taxonomy" id="945734"/>
    <lineage>
        <taxon>Bacteria</taxon>
        <taxon>Bacillati</taxon>
        <taxon>Cyanobacteriota</taxon>
        <taxon>Cyanophyceae</taxon>
        <taxon>Pleurocapsales</taxon>
        <taxon>Hyellaceae</taxon>
        <taxon>Hyella</taxon>
    </lineage>
</organism>
<dbReference type="EMBL" id="CAACVJ010000126">
    <property type="protein sequence ID" value="VEP13686.1"/>
    <property type="molecule type" value="Genomic_DNA"/>
</dbReference>
<evidence type="ECO:0000259" key="1">
    <source>
        <dbReference type="Pfam" id="PF19266"/>
    </source>
</evidence>
<evidence type="ECO:0000313" key="2">
    <source>
        <dbReference type="EMBL" id="VEP13686.1"/>
    </source>
</evidence>
<evidence type="ECO:0000313" key="3">
    <source>
        <dbReference type="Proteomes" id="UP000320055"/>
    </source>
</evidence>
<proteinExistence type="predicted"/>
<dbReference type="Proteomes" id="UP000320055">
    <property type="component" value="Unassembled WGS sequence"/>
</dbReference>
<gene>
    <name evidence="2" type="ORF">H1P_2110011</name>
</gene>
<dbReference type="RefSeq" id="WP_144871913.1">
    <property type="nucleotide sequence ID" value="NZ_LR213959.1"/>
</dbReference>
<keyword evidence="3" id="KW-1185">Reference proteome</keyword>
<protein>
    <recommendedName>
        <fullName evidence="1">Contractile injection system tube protein N-terminal domain-containing protein</fullName>
    </recommendedName>
</protein>
<dbReference type="AlphaFoldDB" id="A0A563VQE4"/>
<dbReference type="Pfam" id="PF19266">
    <property type="entry name" value="CIS_tube"/>
    <property type="match status" value="1"/>
</dbReference>
<dbReference type="OrthoDB" id="9815939at2"/>
<sequence length="166" mass="18795">MKIEKAKLIVHSDPSGQAKDIKFMFNPSQLDFTRQVNWDYDVGNRGTTLLPKVNFSGVEPYSFTLQNLLFDTYETKKSVIKEYINNIKKGATARSSKRTRPPVYILTWHDSYFHCVMTSLNYRLTLFLPDGTPVKAMVNIGLQEVDPQNMSGGKAPTTKAASKKLI</sequence>
<accession>A0A563VQE4</accession>
<feature type="domain" description="Contractile injection system tube protein N-terminal" evidence="1">
    <location>
        <begin position="2"/>
        <end position="147"/>
    </location>
</feature>
<name>A0A563VQE4_9CYAN</name>